<name>A0A8J6QA53_9FLAO</name>
<dbReference type="InterPro" id="IPR005702">
    <property type="entry name" value="Wzc-like_C"/>
</dbReference>
<protein>
    <recommendedName>
        <fullName evidence="3">non-specific protein-tyrosine kinase</fullName>
        <ecNumber evidence="3">2.7.10.2</ecNumber>
    </recommendedName>
</protein>
<evidence type="ECO:0000256" key="10">
    <source>
        <dbReference type="SAM" id="Coils"/>
    </source>
</evidence>
<keyword evidence="6" id="KW-0418">Kinase</keyword>
<keyword evidence="8" id="KW-0829">Tyrosine-protein kinase</keyword>
<keyword evidence="14" id="KW-1185">Reference proteome</keyword>
<dbReference type="FunFam" id="3.40.50.300:FF:000527">
    <property type="entry name" value="Tyrosine-protein kinase etk"/>
    <property type="match status" value="1"/>
</dbReference>
<dbReference type="Pfam" id="PF13614">
    <property type="entry name" value="AAA_31"/>
    <property type="match status" value="1"/>
</dbReference>
<keyword evidence="10" id="KW-0175">Coiled coil</keyword>
<dbReference type="InterPro" id="IPR027417">
    <property type="entry name" value="P-loop_NTPase"/>
</dbReference>
<evidence type="ECO:0000259" key="12">
    <source>
        <dbReference type="Pfam" id="PF13614"/>
    </source>
</evidence>
<evidence type="ECO:0000256" key="11">
    <source>
        <dbReference type="SAM" id="Phobius"/>
    </source>
</evidence>
<dbReference type="EMBL" id="JACVXB010000006">
    <property type="protein sequence ID" value="MBD0833082.1"/>
    <property type="molecule type" value="Genomic_DNA"/>
</dbReference>
<sequence>MEDRYTSAQQYALNFDFRAFVFRLISYWKWFLPAILLGVYIVYQQNIRKEFPYTLTASISVQEDKNPLFTSNTSLIFNYGGITGKIQDVLLNLRSRKHHEKVVDSLNLCLNYLKDGRFHKIDVYKATPFTFVGDETAFQVIGRPIKITFIDADSFQLSYDFGETKQVSVQNFKTKDIKQIPVNESAFSKTFAFNEYINLDFFKGSLVKVPDAKIVTGQEFYIQYNSFNSTVSQYKGQFRVINEGGSLVNLRLSHKNKAKIVDYLNASVEILDRDLLQRKNQYAINTVNFIDKQLARVRNELNKKADSLNAFKQRNNIFDIQSESATLVNKIETYETEKKVLEESLLYYDLLKSYLETSKDFTNFPAPALQGINDSNITNAIGQIIALSGEKSKLEYSVREDAAVFNDLNRQIEGLKQVIYESISSNKANIAFQIQTLSKNIAAVEREFSVLPENQQKLMGIEREYLLSQNTYNLYLAKRGEADLVKASNTSDIVIIEPAKDIGQGRNVVNLNIRYVFAIIAACIPIILIAFIITFFDRKIHEPNDLEVLTKIPMLGVVGRSNVSGNLAVLRMSNSPVAEAFRAIRTSLQFIYRKQKESGSKTVLLTSSISGEGKTFCSINIASVFALSGKKTILVGLDLRKPKIFDDFNINNDTGAVNYLIGQATVDDIIQKTEVEHLDVITSGPIPPNPSELLIGSNLDDLISELQSRYDYIVLDTPPVGLVSDALELMSHVDATLYVVRQDYTKKDMLKQINDKYKKGEVKNISLLYNFYNNKSKYGYGYGYGYGYHNDTHKKTGWLKRFKRK</sequence>
<evidence type="ECO:0000256" key="9">
    <source>
        <dbReference type="ARBA" id="ARBA00051245"/>
    </source>
</evidence>
<keyword evidence="11" id="KW-0472">Membrane</keyword>
<dbReference type="GO" id="GO:0042802">
    <property type="term" value="F:identical protein binding"/>
    <property type="evidence" value="ECO:0007669"/>
    <property type="project" value="UniProtKB-ARBA"/>
</dbReference>
<feature type="transmembrane region" description="Helical" evidence="11">
    <location>
        <begin position="20"/>
        <end position="43"/>
    </location>
</feature>
<evidence type="ECO:0000256" key="7">
    <source>
        <dbReference type="ARBA" id="ARBA00022840"/>
    </source>
</evidence>
<evidence type="ECO:0000256" key="5">
    <source>
        <dbReference type="ARBA" id="ARBA00022741"/>
    </source>
</evidence>
<accession>A0A8J6QA53</accession>
<feature type="coiled-coil region" evidence="10">
    <location>
        <begin position="294"/>
        <end position="344"/>
    </location>
</feature>
<dbReference type="SUPFAM" id="SSF52540">
    <property type="entry name" value="P-loop containing nucleoside triphosphate hydrolases"/>
    <property type="match status" value="1"/>
</dbReference>
<comment type="similarity">
    <text evidence="1">Belongs to the CpsD/CapB family.</text>
</comment>
<keyword evidence="11" id="KW-1133">Transmembrane helix</keyword>
<dbReference type="AlphaFoldDB" id="A0A8J6QA53"/>
<evidence type="ECO:0000256" key="2">
    <source>
        <dbReference type="ARBA" id="ARBA00008883"/>
    </source>
</evidence>
<evidence type="ECO:0000313" key="13">
    <source>
        <dbReference type="EMBL" id="MBD0833082.1"/>
    </source>
</evidence>
<dbReference type="NCBIfam" id="TIGR01007">
    <property type="entry name" value="eps_fam"/>
    <property type="match status" value="1"/>
</dbReference>
<organism evidence="13 14">
    <name type="scientific">Aestuariibaculum sediminum</name>
    <dbReference type="NCBI Taxonomy" id="2770637"/>
    <lineage>
        <taxon>Bacteria</taxon>
        <taxon>Pseudomonadati</taxon>
        <taxon>Bacteroidota</taxon>
        <taxon>Flavobacteriia</taxon>
        <taxon>Flavobacteriales</taxon>
        <taxon>Flavobacteriaceae</taxon>
    </lineage>
</organism>
<dbReference type="CDD" id="cd05387">
    <property type="entry name" value="BY-kinase"/>
    <property type="match status" value="1"/>
</dbReference>
<dbReference type="InterPro" id="IPR025669">
    <property type="entry name" value="AAA_dom"/>
</dbReference>
<dbReference type="PANTHER" id="PTHR32309:SF13">
    <property type="entry name" value="FERRIC ENTEROBACTIN TRANSPORT PROTEIN FEPE"/>
    <property type="match status" value="1"/>
</dbReference>
<reference evidence="13 14" key="1">
    <citation type="submission" date="2020-09" db="EMBL/GenBank/DDBJ databases">
        <title>TT11 complete genome.</title>
        <authorList>
            <person name="Wu Z."/>
        </authorList>
    </citation>
    <scope>NUCLEOTIDE SEQUENCE [LARGE SCALE GENOMIC DNA]</scope>
    <source>
        <strain evidence="13 14">TT11</strain>
    </source>
</reference>
<dbReference type="InterPro" id="IPR050445">
    <property type="entry name" value="Bact_polysacc_biosynth/exp"/>
</dbReference>
<feature type="domain" description="AAA" evidence="12">
    <location>
        <begin position="609"/>
        <end position="720"/>
    </location>
</feature>
<comment type="similarity">
    <text evidence="2">Belongs to the etk/wzc family.</text>
</comment>
<evidence type="ECO:0000256" key="1">
    <source>
        <dbReference type="ARBA" id="ARBA00007316"/>
    </source>
</evidence>
<gene>
    <name evidence="13" type="ORF">ICJ83_13165</name>
</gene>
<comment type="caution">
    <text evidence="13">The sequence shown here is derived from an EMBL/GenBank/DDBJ whole genome shotgun (WGS) entry which is preliminary data.</text>
</comment>
<evidence type="ECO:0000256" key="3">
    <source>
        <dbReference type="ARBA" id="ARBA00011903"/>
    </source>
</evidence>
<proteinExistence type="inferred from homology"/>
<dbReference type="RefSeq" id="WP_188230870.1">
    <property type="nucleotide sequence ID" value="NZ_JACVXB010000006.1"/>
</dbReference>
<evidence type="ECO:0000313" key="14">
    <source>
        <dbReference type="Proteomes" id="UP000600588"/>
    </source>
</evidence>
<keyword evidence="7" id="KW-0067">ATP-binding</keyword>
<dbReference type="GO" id="GO:0004715">
    <property type="term" value="F:non-membrane spanning protein tyrosine kinase activity"/>
    <property type="evidence" value="ECO:0007669"/>
    <property type="project" value="UniProtKB-EC"/>
</dbReference>
<evidence type="ECO:0000256" key="8">
    <source>
        <dbReference type="ARBA" id="ARBA00023137"/>
    </source>
</evidence>
<feature type="transmembrane region" description="Helical" evidence="11">
    <location>
        <begin position="515"/>
        <end position="536"/>
    </location>
</feature>
<keyword evidence="4 13" id="KW-0808">Transferase</keyword>
<dbReference type="GO" id="GO:0005524">
    <property type="term" value="F:ATP binding"/>
    <property type="evidence" value="ECO:0007669"/>
    <property type="project" value="UniProtKB-KW"/>
</dbReference>
<comment type="catalytic activity">
    <reaction evidence="9">
        <text>L-tyrosyl-[protein] + ATP = O-phospho-L-tyrosyl-[protein] + ADP + H(+)</text>
        <dbReference type="Rhea" id="RHEA:10596"/>
        <dbReference type="Rhea" id="RHEA-COMP:10136"/>
        <dbReference type="Rhea" id="RHEA-COMP:20101"/>
        <dbReference type="ChEBI" id="CHEBI:15378"/>
        <dbReference type="ChEBI" id="CHEBI:30616"/>
        <dbReference type="ChEBI" id="CHEBI:46858"/>
        <dbReference type="ChEBI" id="CHEBI:61978"/>
        <dbReference type="ChEBI" id="CHEBI:456216"/>
        <dbReference type="EC" id="2.7.10.2"/>
    </reaction>
</comment>
<evidence type="ECO:0000256" key="4">
    <source>
        <dbReference type="ARBA" id="ARBA00022679"/>
    </source>
</evidence>
<dbReference type="Proteomes" id="UP000600588">
    <property type="component" value="Unassembled WGS sequence"/>
</dbReference>
<dbReference type="GO" id="GO:0005886">
    <property type="term" value="C:plasma membrane"/>
    <property type="evidence" value="ECO:0007669"/>
    <property type="project" value="TreeGrafter"/>
</dbReference>
<dbReference type="EC" id="2.7.10.2" evidence="3"/>
<dbReference type="PANTHER" id="PTHR32309">
    <property type="entry name" value="TYROSINE-PROTEIN KINASE"/>
    <property type="match status" value="1"/>
</dbReference>
<evidence type="ECO:0000256" key="6">
    <source>
        <dbReference type="ARBA" id="ARBA00022777"/>
    </source>
</evidence>
<dbReference type="Gene3D" id="3.40.50.300">
    <property type="entry name" value="P-loop containing nucleotide triphosphate hydrolases"/>
    <property type="match status" value="1"/>
</dbReference>
<keyword evidence="5" id="KW-0547">Nucleotide-binding</keyword>
<keyword evidence="11" id="KW-0812">Transmembrane</keyword>